<protein>
    <submittedName>
        <fullName evidence="1">Uncharacterized protein</fullName>
    </submittedName>
</protein>
<dbReference type="AlphaFoldDB" id="A0A9P6WSC5"/>
<dbReference type="Proteomes" id="UP000716291">
    <property type="component" value="Unassembled WGS sequence"/>
</dbReference>
<evidence type="ECO:0000313" key="2">
    <source>
        <dbReference type="Proteomes" id="UP000716291"/>
    </source>
</evidence>
<organism evidence="1 2">
    <name type="scientific">Rhizopus oryzae</name>
    <name type="common">Mucormycosis agent</name>
    <name type="synonym">Rhizopus arrhizus var. delemar</name>
    <dbReference type="NCBI Taxonomy" id="64495"/>
    <lineage>
        <taxon>Eukaryota</taxon>
        <taxon>Fungi</taxon>
        <taxon>Fungi incertae sedis</taxon>
        <taxon>Mucoromycota</taxon>
        <taxon>Mucoromycotina</taxon>
        <taxon>Mucoromycetes</taxon>
        <taxon>Mucorales</taxon>
        <taxon>Mucorineae</taxon>
        <taxon>Rhizopodaceae</taxon>
        <taxon>Rhizopus</taxon>
    </lineage>
</organism>
<evidence type="ECO:0000313" key="1">
    <source>
        <dbReference type="EMBL" id="KAG1274938.1"/>
    </source>
</evidence>
<proteinExistence type="predicted"/>
<keyword evidence="2" id="KW-1185">Reference proteome</keyword>
<gene>
    <name evidence="1" type="ORF">G6F64_015007</name>
</gene>
<name>A0A9P6WSC5_RHIOR</name>
<dbReference type="EMBL" id="JAANQT010010658">
    <property type="protein sequence ID" value="KAG1274938.1"/>
    <property type="molecule type" value="Genomic_DNA"/>
</dbReference>
<sequence length="104" mass="11090">MPDSMTSAAVGVMVYVNGSRMEMAASTPMPGSTPIRLPMNTPNTAHIRLSSANATENPCIRLLKISIDQPQRNNGNCNCSAHENTATPRIVTPTASRAALRHVC</sequence>
<accession>A0A9P6WSC5</accession>
<reference evidence="1" key="1">
    <citation type="journal article" date="2020" name="Microb. Genom.">
        <title>Genetic diversity of clinical and environmental Mucorales isolates obtained from an investigation of mucormycosis cases among solid organ transplant recipients.</title>
        <authorList>
            <person name="Nguyen M.H."/>
            <person name="Kaul D."/>
            <person name="Muto C."/>
            <person name="Cheng S.J."/>
            <person name="Richter R.A."/>
            <person name="Bruno V.M."/>
            <person name="Liu G."/>
            <person name="Beyhan S."/>
            <person name="Sundermann A.J."/>
            <person name="Mounaud S."/>
            <person name="Pasculle A.W."/>
            <person name="Nierman W.C."/>
            <person name="Driscoll E."/>
            <person name="Cumbie R."/>
            <person name="Clancy C.J."/>
            <person name="Dupont C.L."/>
        </authorList>
    </citation>
    <scope>NUCLEOTIDE SEQUENCE</scope>
    <source>
        <strain evidence="1">GL11</strain>
    </source>
</reference>
<comment type="caution">
    <text evidence="1">The sequence shown here is derived from an EMBL/GenBank/DDBJ whole genome shotgun (WGS) entry which is preliminary data.</text>
</comment>